<protein>
    <submittedName>
        <fullName evidence="1">Uncharacterized protein</fullName>
    </submittedName>
</protein>
<sequence length="140" mass="15707">MSWDVLIMKTDGKTAIHDMPKDYQPEPLGDADELRPQLSQFFADQIDWSDPAWGIFGCEYFSYEFNFSASGPVETFMLHVRGGGDAVTPLVQMCRHFGWMAVDCSSGDFIDLDSPDAESWSRFQAYRDKVVDRTGDSSGG</sequence>
<evidence type="ECO:0000313" key="2">
    <source>
        <dbReference type="Proteomes" id="UP001416858"/>
    </source>
</evidence>
<organism evidence="1 2">
    <name type="scientific">Novipirellula caenicola</name>
    <dbReference type="NCBI Taxonomy" id="1536901"/>
    <lineage>
        <taxon>Bacteria</taxon>
        <taxon>Pseudomonadati</taxon>
        <taxon>Planctomycetota</taxon>
        <taxon>Planctomycetia</taxon>
        <taxon>Pirellulales</taxon>
        <taxon>Pirellulaceae</taxon>
        <taxon>Novipirellula</taxon>
    </lineage>
</organism>
<accession>A0ABP9VW19</accession>
<gene>
    <name evidence="1" type="ORF">Rcae01_04848</name>
</gene>
<name>A0ABP9VW19_9BACT</name>
<proteinExistence type="predicted"/>
<dbReference type="Proteomes" id="UP001416858">
    <property type="component" value="Unassembled WGS sequence"/>
</dbReference>
<dbReference type="EMBL" id="BAABRO010000013">
    <property type="protein sequence ID" value="GAA5509349.1"/>
    <property type="molecule type" value="Genomic_DNA"/>
</dbReference>
<comment type="caution">
    <text evidence="1">The sequence shown here is derived from an EMBL/GenBank/DDBJ whole genome shotgun (WGS) entry which is preliminary data.</text>
</comment>
<evidence type="ECO:0000313" key="1">
    <source>
        <dbReference type="EMBL" id="GAA5509349.1"/>
    </source>
</evidence>
<keyword evidence="2" id="KW-1185">Reference proteome</keyword>
<reference evidence="1 2" key="1">
    <citation type="submission" date="2024-02" db="EMBL/GenBank/DDBJ databases">
        <title>Rhodopirellula caenicola NBRC 110016.</title>
        <authorList>
            <person name="Ichikawa N."/>
            <person name="Katano-Makiyama Y."/>
            <person name="Hidaka K."/>
        </authorList>
    </citation>
    <scope>NUCLEOTIDE SEQUENCE [LARGE SCALE GENOMIC DNA]</scope>
    <source>
        <strain evidence="1 2">NBRC 110016</strain>
    </source>
</reference>